<dbReference type="OrthoDB" id="555447at2"/>
<evidence type="ECO:0000313" key="7">
    <source>
        <dbReference type="EMBL" id="TCD01970.1"/>
    </source>
</evidence>
<keyword evidence="8" id="KW-1185">Reference proteome</keyword>
<dbReference type="EMBL" id="SJSN01000019">
    <property type="protein sequence ID" value="TCD01970.1"/>
    <property type="molecule type" value="Genomic_DNA"/>
</dbReference>
<dbReference type="GO" id="GO:0004577">
    <property type="term" value="F:N-acetylglucosaminyldiphosphodolichol N-acetylglucosaminyltransferase activity"/>
    <property type="evidence" value="ECO:0007669"/>
    <property type="project" value="TreeGrafter"/>
</dbReference>
<keyword evidence="3" id="KW-0256">Endoplasmic reticulum</keyword>
<keyword evidence="4 6" id="KW-1133">Transmembrane helix</keyword>
<dbReference type="RefSeq" id="WP_131562043.1">
    <property type="nucleotide sequence ID" value="NZ_SJSN01000019.1"/>
</dbReference>
<feature type="transmembrane region" description="Helical" evidence="6">
    <location>
        <begin position="64"/>
        <end position="82"/>
    </location>
</feature>
<evidence type="ECO:0000256" key="4">
    <source>
        <dbReference type="ARBA" id="ARBA00022989"/>
    </source>
</evidence>
<dbReference type="AlphaFoldDB" id="A0A4R0NM89"/>
<keyword evidence="5 6" id="KW-0472">Membrane</keyword>
<dbReference type="PANTHER" id="PTHR12154:SF4">
    <property type="entry name" value="UDP-N-ACETYLGLUCOSAMINE TRANSFERASE SUBUNIT ALG14 HOMOLOG"/>
    <property type="match status" value="1"/>
</dbReference>
<protein>
    <submittedName>
        <fullName evidence="7">Polysaccharide biosynthesis protein</fullName>
    </submittedName>
</protein>
<dbReference type="Pfam" id="PF08660">
    <property type="entry name" value="Alg14"/>
    <property type="match status" value="1"/>
</dbReference>
<dbReference type="InterPro" id="IPR013969">
    <property type="entry name" value="Oligosacch_biosynth_Alg14"/>
</dbReference>
<keyword evidence="2 6" id="KW-0812">Transmembrane</keyword>
<comment type="subcellular location">
    <subcellularLocation>
        <location evidence="1">Endoplasmic reticulum membrane</location>
        <topology evidence="1">Single-pass membrane protein</topology>
    </subcellularLocation>
</comment>
<dbReference type="SUPFAM" id="SSF53756">
    <property type="entry name" value="UDP-Glycosyltransferase/glycogen phosphorylase"/>
    <property type="match status" value="1"/>
</dbReference>
<comment type="caution">
    <text evidence="7">The sequence shown here is derived from an EMBL/GenBank/DDBJ whole genome shotgun (WGS) entry which is preliminary data.</text>
</comment>
<evidence type="ECO:0000313" key="8">
    <source>
        <dbReference type="Proteomes" id="UP000291485"/>
    </source>
</evidence>
<evidence type="ECO:0000256" key="5">
    <source>
        <dbReference type="ARBA" id="ARBA00023136"/>
    </source>
</evidence>
<dbReference type="Proteomes" id="UP000291485">
    <property type="component" value="Unassembled WGS sequence"/>
</dbReference>
<evidence type="ECO:0000256" key="3">
    <source>
        <dbReference type="ARBA" id="ARBA00022824"/>
    </source>
</evidence>
<accession>A0A4R0NM89</accession>
<dbReference type="GO" id="GO:0006488">
    <property type="term" value="P:dolichol-linked oligosaccharide biosynthetic process"/>
    <property type="evidence" value="ECO:0007669"/>
    <property type="project" value="InterPro"/>
</dbReference>
<name>A0A4R0NM89_9SPHI</name>
<sequence length="158" mass="18525">MKKTNKRILFISSAGGHLAEVLEMKELREKYEHLIVTEDVETTRSLGHKYNMKYLKPDMEGRGFSYYINILLNFYLSIPILWKFRPTIIITTGSHTAFPMCVLAYMLRIKVVYILSYARVNSKAKSATFIYPFANLFLVQWESAQRLYNKSIYRGSLF</sequence>
<evidence type="ECO:0000256" key="1">
    <source>
        <dbReference type="ARBA" id="ARBA00004389"/>
    </source>
</evidence>
<evidence type="ECO:0000256" key="6">
    <source>
        <dbReference type="SAM" id="Phobius"/>
    </source>
</evidence>
<feature type="transmembrane region" description="Helical" evidence="6">
    <location>
        <begin position="88"/>
        <end position="107"/>
    </location>
</feature>
<proteinExistence type="predicted"/>
<dbReference type="NCBIfam" id="NF041549">
    <property type="entry name" value="PssD"/>
    <property type="match status" value="1"/>
</dbReference>
<gene>
    <name evidence="7" type="ORF">EZ449_19430</name>
</gene>
<evidence type="ECO:0000256" key="2">
    <source>
        <dbReference type="ARBA" id="ARBA00022692"/>
    </source>
</evidence>
<dbReference type="PANTHER" id="PTHR12154">
    <property type="entry name" value="GLYCOSYL TRANSFERASE-RELATED"/>
    <property type="match status" value="1"/>
</dbReference>
<organism evidence="7 8">
    <name type="scientific">Pedobacter frigidisoli</name>
    <dbReference type="NCBI Taxonomy" id="2530455"/>
    <lineage>
        <taxon>Bacteria</taxon>
        <taxon>Pseudomonadati</taxon>
        <taxon>Bacteroidota</taxon>
        <taxon>Sphingobacteriia</taxon>
        <taxon>Sphingobacteriales</taxon>
        <taxon>Sphingobacteriaceae</taxon>
        <taxon>Pedobacter</taxon>
    </lineage>
</organism>
<reference evidence="7 8" key="1">
    <citation type="submission" date="2019-02" db="EMBL/GenBank/DDBJ databases">
        <title>Pedobacter sp. RP-3-11 sp. nov., isolated from Arctic soil.</title>
        <authorList>
            <person name="Dahal R.H."/>
        </authorList>
    </citation>
    <scope>NUCLEOTIDE SEQUENCE [LARGE SCALE GENOMIC DNA]</scope>
    <source>
        <strain evidence="7 8">RP-3-11</strain>
    </source>
</reference>
<dbReference type="Gene3D" id="3.40.50.2000">
    <property type="entry name" value="Glycogen Phosphorylase B"/>
    <property type="match status" value="1"/>
</dbReference>